<proteinExistence type="predicted"/>
<keyword evidence="3" id="KW-1185">Reference proteome</keyword>
<evidence type="ECO:0000313" key="2">
    <source>
        <dbReference type="EMBL" id="CAI9564045.1"/>
    </source>
</evidence>
<name>A0ABN9CWJ0_9NEOB</name>
<dbReference type="EMBL" id="CATNWA010012777">
    <property type="protein sequence ID" value="CAI9564045.1"/>
    <property type="molecule type" value="Genomic_DNA"/>
</dbReference>
<dbReference type="Proteomes" id="UP001162483">
    <property type="component" value="Unassembled WGS sequence"/>
</dbReference>
<evidence type="ECO:0000313" key="3">
    <source>
        <dbReference type="Proteomes" id="UP001162483"/>
    </source>
</evidence>
<comment type="caution">
    <text evidence="2">The sequence shown here is derived from an EMBL/GenBank/DDBJ whole genome shotgun (WGS) entry which is preliminary data.</text>
</comment>
<dbReference type="Pfam" id="PF00171">
    <property type="entry name" value="Aldedh"/>
    <property type="match status" value="1"/>
</dbReference>
<dbReference type="SUPFAM" id="SSF53720">
    <property type="entry name" value="ALDH-like"/>
    <property type="match status" value="1"/>
</dbReference>
<dbReference type="InterPro" id="IPR016162">
    <property type="entry name" value="Ald_DH_N"/>
</dbReference>
<dbReference type="InterPro" id="IPR015590">
    <property type="entry name" value="Aldehyde_DH_dom"/>
</dbReference>
<dbReference type="PANTHER" id="PTHR11699">
    <property type="entry name" value="ALDEHYDE DEHYDROGENASE-RELATED"/>
    <property type="match status" value="1"/>
</dbReference>
<dbReference type="Gene3D" id="3.40.605.10">
    <property type="entry name" value="Aldehyde Dehydrogenase, Chain A, domain 1"/>
    <property type="match status" value="1"/>
</dbReference>
<gene>
    <name evidence="2" type="ORF">SPARVUS_LOCUS5840923</name>
</gene>
<accession>A0ABN9CWJ0</accession>
<feature type="domain" description="Aldehyde dehydrogenase" evidence="1">
    <location>
        <begin position="1"/>
        <end position="38"/>
    </location>
</feature>
<dbReference type="InterPro" id="IPR016161">
    <property type="entry name" value="Ald_DH/histidinol_DH"/>
</dbReference>
<sequence>MLAWKFGPALATGNVIVMKVAEQTPLTALHVASLVKEVESGIQSITSWIYFVLYSAYPLFTSSPEVFVLHLKCL</sequence>
<reference evidence="2" key="1">
    <citation type="submission" date="2023-05" db="EMBL/GenBank/DDBJ databases">
        <authorList>
            <person name="Stuckert A."/>
        </authorList>
    </citation>
    <scope>NUCLEOTIDE SEQUENCE</scope>
</reference>
<protein>
    <recommendedName>
        <fullName evidence="1">Aldehyde dehydrogenase domain-containing protein</fullName>
    </recommendedName>
</protein>
<evidence type="ECO:0000259" key="1">
    <source>
        <dbReference type="Pfam" id="PF00171"/>
    </source>
</evidence>
<organism evidence="2 3">
    <name type="scientific">Staurois parvus</name>
    <dbReference type="NCBI Taxonomy" id="386267"/>
    <lineage>
        <taxon>Eukaryota</taxon>
        <taxon>Metazoa</taxon>
        <taxon>Chordata</taxon>
        <taxon>Craniata</taxon>
        <taxon>Vertebrata</taxon>
        <taxon>Euteleostomi</taxon>
        <taxon>Amphibia</taxon>
        <taxon>Batrachia</taxon>
        <taxon>Anura</taxon>
        <taxon>Neobatrachia</taxon>
        <taxon>Ranoidea</taxon>
        <taxon>Ranidae</taxon>
        <taxon>Staurois</taxon>
    </lineage>
</organism>
<feature type="non-terminal residue" evidence="2">
    <location>
        <position position="74"/>
    </location>
</feature>